<proteinExistence type="predicted"/>
<feature type="region of interest" description="Disordered" evidence="1">
    <location>
        <begin position="1"/>
        <end position="45"/>
    </location>
</feature>
<organism evidence="2 3">
    <name type="scientific">Colletotrichum trifolii</name>
    <dbReference type="NCBI Taxonomy" id="5466"/>
    <lineage>
        <taxon>Eukaryota</taxon>
        <taxon>Fungi</taxon>
        <taxon>Dikarya</taxon>
        <taxon>Ascomycota</taxon>
        <taxon>Pezizomycotina</taxon>
        <taxon>Sordariomycetes</taxon>
        <taxon>Hypocreomycetidae</taxon>
        <taxon>Glomerellales</taxon>
        <taxon>Glomerellaceae</taxon>
        <taxon>Colletotrichum</taxon>
        <taxon>Colletotrichum orbiculare species complex</taxon>
    </lineage>
</organism>
<gene>
    <name evidence="2" type="ORF">CTRI78_v001905</name>
</gene>
<comment type="caution">
    <text evidence="2">The sequence shown here is derived from an EMBL/GenBank/DDBJ whole genome shotgun (WGS) entry which is preliminary data.</text>
</comment>
<evidence type="ECO:0000313" key="2">
    <source>
        <dbReference type="EMBL" id="TDZ71566.1"/>
    </source>
</evidence>
<dbReference type="STRING" id="5466.A0A4R8RNM8"/>
<sequence>MEEPDQEQVIMPGRTNGGSEPSHPQAQAQAQIQTQNKSTEGERTQRHATLYDAVAGKVTYESSLSSAVVSERKPSVLSRPPKLTKHSVRPTALTPEEVLFRRKAAPGRFEEWNVYMAHERNLLHGGRDCLPDAHLLKAVHTYASHFYATLGGEQRSALYQVGARNIDERSMDETALIAFGILLEEAGRDLLGARGDMVFTEGLESTVDDAAAELSSATIHSTRPPKSVDFSDRGSWQRASKRRKLTDPNDV</sequence>
<dbReference type="EMBL" id="RYZW01000010">
    <property type="protein sequence ID" value="TDZ71566.1"/>
    <property type="molecule type" value="Genomic_DNA"/>
</dbReference>
<evidence type="ECO:0000256" key="1">
    <source>
        <dbReference type="SAM" id="MobiDB-lite"/>
    </source>
</evidence>
<protein>
    <submittedName>
        <fullName evidence="2">Uncharacterized protein</fullName>
    </submittedName>
</protein>
<dbReference type="Proteomes" id="UP000295703">
    <property type="component" value="Unassembled WGS sequence"/>
</dbReference>
<dbReference type="AlphaFoldDB" id="A0A4R8RNM8"/>
<dbReference type="GO" id="GO:0006360">
    <property type="term" value="P:transcription by RNA polymerase I"/>
    <property type="evidence" value="ECO:0007669"/>
    <property type="project" value="InterPro"/>
</dbReference>
<keyword evidence="3" id="KW-1185">Reference proteome</keyword>
<reference evidence="2 3" key="1">
    <citation type="submission" date="2018-12" db="EMBL/GenBank/DDBJ databases">
        <title>Genome sequence and assembly of Colletotrichum trifolii.</title>
        <authorList>
            <person name="Gan P."/>
            <person name="Shirasu K."/>
        </authorList>
    </citation>
    <scope>NUCLEOTIDE SEQUENCE [LARGE SCALE GENOMIC DNA]</scope>
    <source>
        <strain evidence="2 3">543-2</strain>
    </source>
</reference>
<evidence type="ECO:0000313" key="3">
    <source>
        <dbReference type="Proteomes" id="UP000295703"/>
    </source>
</evidence>
<feature type="compositionally biased region" description="Low complexity" evidence="1">
    <location>
        <begin position="25"/>
        <end position="35"/>
    </location>
</feature>
<dbReference type="InterPro" id="IPR022793">
    <property type="entry name" value="Rrn10"/>
</dbReference>
<accession>A0A4R8RNM8</accession>
<dbReference type="PANTHER" id="PTHR28054">
    <property type="entry name" value="RNA POLYMERASE I-SPECIFIC TRANSCRIPTION INITIATION FACTOR RRN10"/>
    <property type="match status" value="1"/>
</dbReference>
<feature type="region of interest" description="Disordered" evidence="1">
    <location>
        <begin position="215"/>
        <end position="251"/>
    </location>
</feature>
<dbReference type="PANTHER" id="PTHR28054:SF1">
    <property type="entry name" value="RNA POLYMERASE I-SPECIFIC TRANSCRIPTION INITIATION FACTOR RRN10"/>
    <property type="match status" value="1"/>
</dbReference>
<name>A0A4R8RNM8_COLTR</name>